<evidence type="ECO:0000313" key="1">
    <source>
        <dbReference type="EMBL" id="JAH99454.1"/>
    </source>
</evidence>
<proteinExistence type="predicted"/>
<organism evidence="1">
    <name type="scientific">Anguilla anguilla</name>
    <name type="common">European freshwater eel</name>
    <name type="synonym">Muraena anguilla</name>
    <dbReference type="NCBI Taxonomy" id="7936"/>
    <lineage>
        <taxon>Eukaryota</taxon>
        <taxon>Metazoa</taxon>
        <taxon>Chordata</taxon>
        <taxon>Craniata</taxon>
        <taxon>Vertebrata</taxon>
        <taxon>Euteleostomi</taxon>
        <taxon>Actinopterygii</taxon>
        <taxon>Neopterygii</taxon>
        <taxon>Teleostei</taxon>
        <taxon>Anguilliformes</taxon>
        <taxon>Anguillidae</taxon>
        <taxon>Anguilla</taxon>
    </lineage>
</organism>
<accession>A0A0E9XA22</accession>
<protein>
    <submittedName>
        <fullName evidence="1">Uncharacterized protein</fullName>
    </submittedName>
</protein>
<reference evidence="1" key="2">
    <citation type="journal article" date="2015" name="Fish Shellfish Immunol.">
        <title>Early steps in the European eel (Anguilla anguilla)-Vibrio vulnificus interaction in the gills: Role of the RtxA13 toxin.</title>
        <authorList>
            <person name="Callol A."/>
            <person name="Pajuelo D."/>
            <person name="Ebbesson L."/>
            <person name="Teles M."/>
            <person name="MacKenzie S."/>
            <person name="Amaro C."/>
        </authorList>
    </citation>
    <scope>NUCLEOTIDE SEQUENCE</scope>
</reference>
<name>A0A0E9XA22_ANGAN</name>
<sequence>MEISALFVLH</sequence>
<dbReference type="EMBL" id="GBXM01009123">
    <property type="protein sequence ID" value="JAH99454.1"/>
    <property type="molecule type" value="Transcribed_RNA"/>
</dbReference>
<reference evidence="1" key="1">
    <citation type="submission" date="2014-11" db="EMBL/GenBank/DDBJ databases">
        <authorList>
            <person name="Amaro Gonzalez C."/>
        </authorList>
    </citation>
    <scope>NUCLEOTIDE SEQUENCE</scope>
</reference>